<dbReference type="Pfam" id="PF07715">
    <property type="entry name" value="Plug"/>
    <property type="match status" value="1"/>
</dbReference>
<evidence type="ECO:0000256" key="2">
    <source>
        <dbReference type="ARBA" id="ARBA00022448"/>
    </source>
</evidence>
<dbReference type="STRING" id="536979.SAMN04488055_4760"/>
<dbReference type="InterPro" id="IPR023996">
    <property type="entry name" value="TonB-dep_OMP_SusC/RagA"/>
</dbReference>
<dbReference type="InterPro" id="IPR008969">
    <property type="entry name" value="CarboxyPept-like_regulatory"/>
</dbReference>
<protein>
    <submittedName>
        <fullName evidence="9">TonB-linked outer membrane protein, SusC/RagA family</fullName>
    </submittedName>
</protein>
<keyword evidence="10" id="KW-1185">Reference proteome</keyword>
<evidence type="ECO:0000256" key="4">
    <source>
        <dbReference type="ARBA" id="ARBA00022692"/>
    </source>
</evidence>
<dbReference type="SUPFAM" id="SSF49464">
    <property type="entry name" value="Carboxypeptidase regulatory domain-like"/>
    <property type="match status" value="1"/>
</dbReference>
<dbReference type="Gene3D" id="2.170.130.10">
    <property type="entry name" value="TonB-dependent receptor, plug domain"/>
    <property type="match status" value="1"/>
</dbReference>
<evidence type="ECO:0000256" key="7">
    <source>
        <dbReference type="PROSITE-ProRule" id="PRU01360"/>
    </source>
</evidence>
<dbReference type="InterPro" id="IPR036942">
    <property type="entry name" value="Beta-barrel_TonB_sf"/>
</dbReference>
<evidence type="ECO:0000313" key="9">
    <source>
        <dbReference type="EMBL" id="SIO49679.1"/>
    </source>
</evidence>
<comment type="similarity">
    <text evidence="7">Belongs to the TonB-dependent receptor family.</text>
</comment>
<dbReference type="OrthoDB" id="9768177at2"/>
<feature type="domain" description="TonB-dependent receptor plug" evidence="8">
    <location>
        <begin position="118"/>
        <end position="223"/>
    </location>
</feature>
<dbReference type="RefSeq" id="WP_074242060.1">
    <property type="nucleotide sequence ID" value="NZ_FSRA01000002.1"/>
</dbReference>
<name>A0A1N6JZK3_9BACT</name>
<reference evidence="9 10" key="1">
    <citation type="submission" date="2016-11" db="EMBL/GenBank/DDBJ databases">
        <authorList>
            <person name="Jaros S."/>
            <person name="Januszkiewicz K."/>
            <person name="Wedrychowicz H."/>
        </authorList>
    </citation>
    <scope>NUCLEOTIDE SEQUENCE [LARGE SCALE GENOMIC DNA]</scope>
    <source>
        <strain evidence="9 10">DSM 24787</strain>
    </source>
</reference>
<accession>A0A1N6JZK3</accession>
<evidence type="ECO:0000313" key="10">
    <source>
        <dbReference type="Proteomes" id="UP000185003"/>
    </source>
</evidence>
<dbReference type="PROSITE" id="PS52016">
    <property type="entry name" value="TONB_DEPENDENT_REC_3"/>
    <property type="match status" value="1"/>
</dbReference>
<evidence type="ECO:0000259" key="8">
    <source>
        <dbReference type="Pfam" id="PF07715"/>
    </source>
</evidence>
<dbReference type="NCBIfam" id="TIGR04056">
    <property type="entry name" value="OMP_RagA_SusC"/>
    <property type="match status" value="1"/>
</dbReference>
<keyword evidence="3 7" id="KW-1134">Transmembrane beta strand</keyword>
<dbReference type="InterPro" id="IPR037066">
    <property type="entry name" value="Plug_dom_sf"/>
</dbReference>
<gene>
    <name evidence="9" type="ORF">SAMN04488055_4760</name>
</gene>
<dbReference type="Proteomes" id="UP000185003">
    <property type="component" value="Unassembled WGS sequence"/>
</dbReference>
<dbReference type="InterPro" id="IPR023997">
    <property type="entry name" value="TonB-dep_OMP_SusC/RagA_CS"/>
</dbReference>
<dbReference type="Gene3D" id="2.40.170.20">
    <property type="entry name" value="TonB-dependent receptor, beta-barrel domain"/>
    <property type="match status" value="1"/>
</dbReference>
<evidence type="ECO:0000256" key="5">
    <source>
        <dbReference type="ARBA" id="ARBA00023136"/>
    </source>
</evidence>
<proteinExistence type="inferred from homology"/>
<evidence type="ECO:0000256" key="6">
    <source>
        <dbReference type="ARBA" id="ARBA00023237"/>
    </source>
</evidence>
<keyword evidence="4 7" id="KW-0812">Transmembrane</keyword>
<dbReference type="AlphaFoldDB" id="A0A1N6JZK3"/>
<dbReference type="NCBIfam" id="TIGR04057">
    <property type="entry name" value="SusC_RagA_signa"/>
    <property type="match status" value="1"/>
</dbReference>
<dbReference type="EMBL" id="FSRA01000002">
    <property type="protein sequence ID" value="SIO49679.1"/>
    <property type="molecule type" value="Genomic_DNA"/>
</dbReference>
<comment type="subcellular location">
    <subcellularLocation>
        <location evidence="1 7">Cell outer membrane</location>
        <topology evidence="1 7">Multi-pass membrane protein</topology>
    </subcellularLocation>
</comment>
<dbReference type="Pfam" id="PF13715">
    <property type="entry name" value="CarbopepD_reg_2"/>
    <property type="match status" value="1"/>
</dbReference>
<keyword evidence="2 7" id="KW-0813">Transport</keyword>
<dbReference type="Gene3D" id="2.60.40.1120">
    <property type="entry name" value="Carboxypeptidase-like, regulatory domain"/>
    <property type="match status" value="1"/>
</dbReference>
<sequence length="1104" mass="120532">MKSVNKKVWLLLIGFLLSATSWGQVKKISGKVTGSEDKQPLPGVTVIVKGTNKGTQANANGEFIIEAAPADILVIRFTGFLPQEVPVGNVSSFNILLQPDVAKLNEVVVVGYGQQSRSTLTSSVSRVDENVLKSVPRTNLGSALQGTAPGLRVQQNTGQPGATPTIVFRGGTNYNGSGSPLIVLDGVIVPSLFGINTEDVESIDVLKDAASAAIYGARASNGVILVTTKKGKKGRSQVTYSYRAAKNFIRRNPMELLSAEDYIIWNRRGLASRYEAAVADNLTAEQTNTKNQLTGAWGWGLNSGWAAPDGKYSTQQVNNTNRSLINDPKWNLLVDKNPFVAGQMDSILYRSISQKELEDLILQESTLQEHYVNFSGGNDQGNFALGLGGINDVGMVIGSQLSRMNLNFNGGLNVSKDFKIALNLSGYSVKTQPSYLTADNDGGITGGLIQRFGAIAPTVRLTHDITNAQLPGVDGGTLGNPKYFQDKFSNKQKEQRFSGAINLEYSLTPDLKILGTASGFIRDFLSESFNKAYINGTGGAAINTRNASFQNIKLQQYSYNGFLQYAKSFSKHDISAMAGGEFFDSRQYSYAASANNAATDYIPWLSASTAAVGIPSSGFTSWQRLASAIGRINYSYDNRYLLNVNIRYDGTSKLTDNRYGFFSGISAGWNLHNESFFQHSGISKYISTLKPRISYGSNGSIDPLGDFATVPVYGSTGIYNGNPGFATGSIFNSGLKWERANSLNFGLDVGLFNNRITLIGDYFIRNIFDKITTLNIPAWTGFTAYTTNLGQLQNKGIELEIKANVLRPQTADGLSLDIAANFFHVKNFAKKLPDNGLERNRQSTIQIWDPGSKQLIQVGGLQEGYRIGLEDEIYAPIYDGIYKTQEEINKKANLWNTFLPYTNKRIKLLGDARWRDVDGNDTLDTRDYVFVGRVKPTVQGGFSLAAAWKGFNLFAQFDYSLGFIILNQTYLRGMSQVQGSQNGPADIKSTWAPDNPNGTLPRYYWANYGRNYFMDAGGSTTAPANFWEKGNYLAVRELTLAYTLPAGMLKNATNNKIKGLKVSVTGSNLVYFTKYSGTFPEVGGNDAGRFPLPKTLTFGASVNF</sequence>
<dbReference type="GO" id="GO:0009279">
    <property type="term" value="C:cell outer membrane"/>
    <property type="evidence" value="ECO:0007669"/>
    <property type="project" value="UniProtKB-SubCell"/>
</dbReference>
<evidence type="ECO:0000256" key="3">
    <source>
        <dbReference type="ARBA" id="ARBA00022452"/>
    </source>
</evidence>
<evidence type="ECO:0000256" key="1">
    <source>
        <dbReference type="ARBA" id="ARBA00004571"/>
    </source>
</evidence>
<organism evidence="9 10">
    <name type="scientific">Chitinophaga niabensis</name>
    <dbReference type="NCBI Taxonomy" id="536979"/>
    <lineage>
        <taxon>Bacteria</taxon>
        <taxon>Pseudomonadati</taxon>
        <taxon>Bacteroidota</taxon>
        <taxon>Chitinophagia</taxon>
        <taxon>Chitinophagales</taxon>
        <taxon>Chitinophagaceae</taxon>
        <taxon>Chitinophaga</taxon>
    </lineage>
</organism>
<dbReference type="InterPro" id="IPR012910">
    <property type="entry name" value="Plug_dom"/>
</dbReference>
<keyword evidence="6 7" id="KW-0998">Cell outer membrane</keyword>
<dbReference type="SUPFAM" id="SSF56935">
    <property type="entry name" value="Porins"/>
    <property type="match status" value="1"/>
</dbReference>
<dbReference type="InterPro" id="IPR039426">
    <property type="entry name" value="TonB-dep_rcpt-like"/>
</dbReference>
<keyword evidence="5 7" id="KW-0472">Membrane</keyword>